<accession>A0AAD8XLE0</accession>
<dbReference type="GeneID" id="85386304"/>
<organism evidence="1 2">
    <name type="scientific">Glomerella acutata</name>
    <name type="common">Colletotrichum acutatum</name>
    <dbReference type="NCBI Taxonomy" id="27357"/>
    <lineage>
        <taxon>Eukaryota</taxon>
        <taxon>Fungi</taxon>
        <taxon>Dikarya</taxon>
        <taxon>Ascomycota</taxon>
        <taxon>Pezizomycotina</taxon>
        <taxon>Sordariomycetes</taxon>
        <taxon>Hypocreomycetidae</taxon>
        <taxon>Glomerellales</taxon>
        <taxon>Glomerellaceae</taxon>
        <taxon>Colletotrichum</taxon>
        <taxon>Colletotrichum acutatum species complex</taxon>
    </lineage>
</organism>
<dbReference type="RefSeq" id="XP_060369524.1">
    <property type="nucleotide sequence ID" value="XM_060502405.1"/>
</dbReference>
<evidence type="ECO:0000313" key="1">
    <source>
        <dbReference type="EMBL" id="KAK1729469.1"/>
    </source>
</evidence>
<dbReference type="Proteomes" id="UP001244207">
    <property type="component" value="Unassembled WGS sequence"/>
</dbReference>
<protein>
    <submittedName>
        <fullName evidence="1">Uncharacterized protein</fullName>
    </submittedName>
</protein>
<proteinExistence type="predicted"/>
<dbReference type="EMBL" id="JAHMHS010000011">
    <property type="protein sequence ID" value="KAK1729469.1"/>
    <property type="molecule type" value="Genomic_DNA"/>
</dbReference>
<keyword evidence="2" id="KW-1185">Reference proteome</keyword>
<gene>
    <name evidence="1" type="ORF">BDZ83DRAFT_32892</name>
</gene>
<name>A0AAD8XLE0_GLOAC</name>
<sequence length="133" mass="14505">MSTSARLDKRGGELSTIRLSSFFHTSAVTVGRERQRTCGVQRWWGDFVRPAGGGGAQRSRRHRGSGTFFFLFSLLLPAGRTGETSWCHARAELVSPGRSSSDSFAWGSLGSLPPTGAWRRTEISRWGSGVCVV</sequence>
<reference evidence="1" key="1">
    <citation type="submission" date="2021-12" db="EMBL/GenBank/DDBJ databases">
        <title>Comparative genomics, transcriptomics and evolutionary studies reveal genomic signatures of adaptation to plant cell wall in hemibiotrophic fungi.</title>
        <authorList>
            <consortium name="DOE Joint Genome Institute"/>
            <person name="Baroncelli R."/>
            <person name="Diaz J.F."/>
            <person name="Benocci T."/>
            <person name="Peng M."/>
            <person name="Battaglia E."/>
            <person name="Haridas S."/>
            <person name="Andreopoulos W."/>
            <person name="Labutti K."/>
            <person name="Pangilinan J."/>
            <person name="Floch G.L."/>
            <person name="Makela M.R."/>
            <person name="Henrissat B."/>
            <person name="Grigoriev I.V."/>
            <person name="Crouch J.A."/>
            <person name="De Vries R.P."/>
            <person name="Sukno S.A."/>
            <person name="Thon M.R."/>
        </authorList>
    </citation>
    <scope>NUCLEOTIDE SEQUENCE</scope>
    <source>
        <strain evidence="1">CBS 112980</strain>
    </source>
</reference>
<dbReference type="AlphaFoldDB" id="A0AAD8XLE0"/>
<evidence type="ECO:0000313" key="2">
    <source>
        <dbReference type="Proteomes" id="UP001244207"/>
    </source>
</evidence>
<comment type="caution">
    <text evidence="1">The sequence shown here is derived from an EMBL/GenBank/DDBJ whole genome shotgun (WGS) entry which is preliminary data.</text>
</comment>